<organism evidence="1">
    <name type="scientific">Leptospirillum ferriphilum</name>
    <dbReference type="NCBI Taxonomy" id="178606"/>
    <lineage>
        <taxon>Bacteria</taxon>
        <taxon>Pseudomonadati</taxon>
        <taxon>Nitrospirota</taxon>
        <taxon>Nitrospiria</taxon>
        <taxon>Nitrospirales</taxon>
        <taxon>Nitrospiraceae</taxon>
        <taxon>Leptospirillum</taxon>
    </lineage>
</organism>
<dbReference type="GO" id="GO:0005829">
    <property type="term" value="C:cytosol"/>
    <property type="evidence" value="ECO:0007669"/>
    <property type="project" value="TreeGrafter"/>
</dbReference>
<dbReference type="InterPro" id="IPR027396">
    <property type="entry name" value="DsrEFH-like"/>
</dbReference>
<reference evidence="1" key="1">
    <citation type="journal article" date="2020" name="mSystems">
        <title>Genome- and Community-Level Interaction Insights into Carbon Utilization and Element Cycling Functions of Hydrothermarchaeota in Hydrothermal Sediment.</title>
        <authorList>
            <person name="Zhou Z."/>
            <person name="Liu Y."/>
            <person name="Xu W."/>
            <person name="Pan J."/>
            <person name="Luo Z.H."/>
            <person name="Li M."/>
        </authorList>
    </citation>
    <scope>NUCLEOTIDE SEQUENCE [LARGE SCALE GENOMIC DNA]</scope>
    <source>
        <strain evidence="1">SpSt-902</strain>
    </source>
</reference>
<dbReference type="Gene3D" id="3.40.1260.10">
    <property type="entry name" value="DsrEFH-like"/>
    <property type="match status" value="1"/>
</dbReference>
<dbReference type="AlphaFoldDB" id="A0A7C3QR62"/>
<sequence>MLQEEAEEGILKNKVRRVAIVISTGSYMREAPTTVLRLAEKLLERDIEVNIWAFEEAVTLTNREQVEHSEPPSLRKVIGDKHAYVGKFIDQLLRAGLHTGKLDWVTCILCAQERGVEHHQMNGVIVGTLGDLWKFVRSADQVIAIPAYR</sequence>
<dbReference type="InterPro" id="IPR003787">
    <property type="entry name" value="Sulphur_relay_DsrE/F-like"/>
</dbReference>
<comment type="caution">
    <text evidence="1">The sequence shown here is derived from an EMBL/GenBank/DDBJ whole genome shotgun (WGS) entry which is preliminary data.</text>
</comment>
<dbReference type="PANTHER" id="PTHR34874:SF1">
    <property type="entry name" value="PROTEIN YCHN"/>
    <property type="match status" value="1"/>
</dbReference>
<name>A0A7C3QR62_9BACT</name>
<evidence type="ECO:0000313" key="1">
    <source>
        <dbReference type="EMBL" id="HFT92750.1"/>
    </source>
</evidence>
<dbReference type="Pfam" id="PF02635">
    <property type="entry name" value="DsrE"/>
    <property type="match status" value="1"/>
</dbReference>
<dbReference type="SUPFAM" id="SSF75169">
    <property type="entry name" value="DsrEFH-like"/>
    <property type="match status" value="1"/>
</dbReference>
<accession>A0A7C3QR62</accession>
<protein>
    <submittedName>
        <fullName evidence="1">Uncharacterized protein</fullName>
    </submittedName>
</protein>
<dbReference type="PANTHER" id="PTHR34874">
    <property type="entry name" value="PROTEIN YCHN"/>
    <property type="match status" value="1"/>
</dbReference>
<dbReference type="EMBL" id="DTMM01000040">
    <property type="protein sequence ID" value="HFT92750.1"/>
    <property type="molecule type" value="Genomic_DNA"/>
</dbReference>
<proteinExistence type="predicted"/>
<gene>
    <name evidence="1" type="ORF">ENX03_02190</name>
</gene>